<name>A0A1J4V125_9BACT</name>
<proteinExistence type="predicted"/>
<evidence type="ECO:0000313" key="2">
    <source>
        <dbReference type="EMBL" id="OIO30874.1"/>
    </source>
</evidence>
<dbReference type="EMBL" id="MNVN01000011">
    <property type="protein sequence ID" value="OIO30874.1"/>
    <property type="molecule type" value="Genomic_DNA"/>
</dbReference>
<dbReference type="InterPro" id="IPR000238">
    <property type="entry name" value="RbfA"/>
</dbReference>
<accession>A0A1J4V125</accession>
<evidence type="ECO:0000256" key="1">
    <source>
        <dbReference type="ARBA" id="ARBA00022517"/>
    </source>
</evidence>
<dbReference type="Pfam" id="PF02033">
    <property type="entry name" value="RBFA"/>
    <property type="match status" value="1"/>
</dbReference>
<protein>
    <recommendedName>
        <fullName evidence="4">Ribosome-binding factor A</fullName>
    </recommendedName>
</protein>
<dbReference type="Gene3D" id="3.30.300.20">
    <property type="match status" value="1"/>
</dbReference>
<organism evidence="2 3">
    <name type="scientific">Candidatus Nomurabacteria bacterium CG1_02_43_90</name>
    <dbReference type="NCBI Taxonomy" id="1805281"/>
    <lineage>
        <taxon>Bacteria</taxon>
        <taxon>Candidatus Nomuraibacteriota</taxon>
    </lineage>
</organism>
<dbReference type="SUPFAM" id="SSF89919">
    <property type="entry name" value="Ribosome-binding factor A, RbfA"/>
    <property type="match status" value="1"/>
</dbReference>
<dbReference type="InterPro" id="IPR015946">
    <property type="entry name" value="KH_dom-like_a/b"/>
</dbReference>
<dbReference type="GO" id="GO:0006364">
    <property type="term" value="P:rRNA processing"/>
    <property type="evidence" value="ECO:0007669"/>
    <property type="project" value="InterPro"/>
</dbReference>
<comment type="caution">
    <text evidence="2">The sequence shown here is derived from an EMBL/GenBank/DDBJ whole genome shotgun (WGS) entry which is preliminary data.</text>
</comment>
<dbReference type="InterPro" id="IPR023799">
    <property type="entry name" value="RbfA_dom_sf"/>
</dbReference>
<dbReference type="AlphaFoldDB" id="A0A1J4V125"/>
<gene>
    <name evidence="2" type="ORF">AUJ77_01460</name>
</gene>
<dbReference type="STRING" id="1805281.AUJ77_01460"/>
<keyword evidence="1" id="KW-0690">Ribosome biogenesis</keyword>
<evidence type="ECO:0008006" key="4">
    <source>
        <dbReference type="Google" id="ProtNLM"/>
    </source>
</evidence>
<reference evidence="2 3" key="1">
    <citation type="journal article" date="2016" name="Environ. Microbiol.">
        <title>Genomic resolution of a cold subsurface aquifer community provides metabolic insights for novel microbes adapted to high CO concentrations.</title>
        <authorList>
            <person name="Probst A.J."/>
            <person name="Castelle C.J."/>
            <person name="Singh A."/>
            <person name="Brown C.T."/>
            <person name="Anantharaman K."/>
            <person name="Sharon I."/>
            <person name="Hug L.A."/>
            <person name="Burstein D."/>
            <person name="Emerson J.B."/>
            <person name="Thomas B.C."/>
            <person name="Banfield J.F."/>
        </authorList>
    </citation>
    <scope>NUCLEOTIDE SEQUENCE [LARGE SCALE GENOMIC DNA]</scope>
    <source>
        <strain evidence="2">CG1_02_43_90</strain>
    </source>
</reference>
<dbReference type="Proteomes" id="UP000181992">
    <property type="component" value="Unassembled WGS sequence"/>
</dbReference>
<sequence length="108" mass="12469">MTTPRQDKMRSFLRSIAADFFTREAGPNSLITVTDATISPDFKYGTIYITCFPTSEEEKALDFAKRKRSDLREYIKDHARLKALPLLEVKIDEGERNRQRIDELGQQG</sequence>
<evidence type="ECO:0000313" key="3">
    <source>
        <dbReference type="Proteomes" id="UP000181992"/>
    </source>
</evidence>